<dbReference type="SUPFAM" id="SSF117856">
    <property type="entry name" value="AF0104/ALDC/Ptd012-like"/>
    <property type="match status" value="1"/>
</dbReference>
<evidence type="ECO:0000313" key="3">
    <source>
        <dbReference type="Proteomes" id="UP000236721"/>
    </source>
</evidence>
<dbReference type="PANTHER" id="PTHR34988:SF1">
    <property type="entry name" value="DNA-BINDING PROTEIN"/>
    <property type="match status" value="1"/>
</dbReference>
<reference evidence="3" key="1">
    <citation type="submission" date="2016-10" db="EMBL/GenBank/DDBJ databases">
        <authorList>
            <person name="Varghese N."/>
            <person name="Submissions S."/>
        </authorList>
    </citation>
    <scope>NUCLEOTIDE SEQUENCE [LARGE SCALE GENOMIC DNA]</scope>
    <source>
        <strain evidence="3">CGMCC 1.7062</strain>
    </source>
</reference>
<dbReference type="CDD" id="cd11378">
    <property type="entry name" value="DUF296"/>
    <property type="match status" value="1"/>
</dbReference>
<name>A0A1H5ZSE6_9VIBR</name>
<protein>
    <recommendedName>
        <fullName evidence="1">PPC domain-containing protein</fullName>
    </recommendedName>
</protein>
<dbReference type="PANTHER" id="PTHR34988">
    <property type="entry name" value="PROTEIN, PUTATIVE-RELATED"/>
    <property type="match status" value="1"/>
</dbReference>
<dbReference type="RefSeq" id="WP_103880873.1">
    <property type="nucleotide sequence ID" value="NZ_FNVG01000012.1"/>
</dbReference>
<sequence length="136" mass="14846">MPITPIAVRLTRGTDLKQAIAKLVQQHQLSAGTVASCVGCLSTLHIRLANAEHRLLRQEAFEIVSLMGTLTPAHQHLHIAVADAEGKVWGGHLLEGCVVATTAELIIHQYSELAFTREFDSSTGYSELVVKKKRPK</sequence>
<accession>A0A1H5ZSE6</accession>
<dbReference type="AlphaFoldDB" id="A0A1H5ZSE6"/>
<feature type="domain" description="PPC" evidence="1">
    <location>
        <begin position="1"/>
        <end position="131"/>
    </location>
</feature>
<dbReference type="InterPro" id="IPR005175">
    <property type="entry name" value="PPC_dom"/>
</dbReference>
<dbReference type="Proteomes" id="UP000236721">
    <property type="component" value="Unassembled WGS sequence"/>
</dbReference>
<gene>
    <name evidence="2" type="ORF">SAMN04488244_112115</name>
</gene>
<evidence type="ECO:0000259" key="1">
    <source>
        <dbReference type="PROSITE" id="PS51742"/>
    </source>
</evidence>
<organism evidence="2 3">
    <name type="scientific">Vibrio hangzhouensis</name>
    <dbReference type="NCBI Taxonomy" id="462991"/>
    <lineage>
        <taxon>Bacteria</taxon>
        <taxon>Pseudomonadati</taxon>
        <taxon>Pseudomonadota</taxon>
        <taxon>Gammaproteobacteria</taxon>
        <taxon>Vibrionales</taxon>
        <taxon>Vibrionaceae</taxon>
        <taxon>Vibrio</taxon>
    </lineage>
</organism>
<dbReference type="PROSITE" id="PS51742">
    <property type="entry name" value="PPC"/>
    <property type="match status" value="1"/>
</dbReference>
<keyword evidence="3" id="KW-1185">Reference proteome</keyword>
<proteinExistence type="predicted"/>
<dbReference type="EMBL" id="FNVG01000012">
    <property type="protein sequence ID" value="SEG38326.1"/>
    <property type="molecule type" value="Genomic_DNA"/>
</dbReference>
<dbReference type="Gene3D" id="3.30.1330.80">
    <property type="entry name" value="Hypothetical protein, similar to alpha- acetolactate decarboxylase, domain 2"/>
    <property type="match status" value="1"/>
</dbReference>
<dbReference type="OrthoDB" id="552202at2"/>
<evidence type="ECO:0000313" key="2">
    <source>
        <dbReference type="EMBL" id="SEG38326.1"/>
    </source>
</evidence>
<dbReference type="Pfam" id="PF03479">
    <property type="entry name" value="PCC"/>
    <property type="match status" value="1"/>
</dbReference>